<dbReference type="InterPro" id="IPR052701">
    <property type="entry name" value="GAG_Ulvan_Degrading_Sulfatases"/>
</dbReference>
<dbReference type="InterPro" id="IPR017850">
    <property type="entry name" value="Alkaline_phosphatase_core_sf"/>
</dbReference>
<dbReference type="SUPFAM" id="SSF53649">
    <property type="entry name" value="Alkaline phosphatase-like"/>
    <property type="match status" value="1"/>
</dbReference>
<dbReference type="KEGG" id="als:DJ013_18985"/>
<dbReference type="AlphaFoldDB" id="A0A2Z4GGD6"/>
<dbReference type="Pfam" id="PF00884">
    <property type="entry name" value="Sulfatase"/>
    <property type="match status" value="1"/>
</dbReference>
<reference evidence="4 5" key="1">
    <citation type="submission" date="2018-05" db="EMBL/GenBank/DDBJ databases">
        <title>Complete genome sequence of Arcticibacterium luteifluviistationis SM1504T, a cytophagaceae bacterium isolated from Arctic surface seawater.</title>
        <authorList>
            <person name="Li Y."/>
            <person name="Qin Q.-L."/>
        </authorList>
    </citation>
    <scope>NUCLEOTIDE SEQUENCE [LARGE SCALE GENOMIC DNA]</scope>
    <source>
        <strain evidence="4 5">SM1504</strain>
    </source>
</reference>
<dbReference type="PROSITE" id="PS51257">
    <property type="entry name" value="PROKAR_LIPOPROTEIN"/>
    <property type="match status" value="1"/>
</dbReference>
<dbReference type="RefSeq" id="WP_111373505.1">
    <property type="nucleotide sequence ID" value="NZ_CP029480.1"/>
</dbReference>
<dbReference type="PANTHER" id="PTHR43751">
    <property type="entry name" value="SULFATASE"/>
    <property type="match status" value="1"/>
</dbReference>
<sequence length="478" mass="53299">MSLKSLAVLFVAFSLFSCSEEKEIEKNPNVIYILADDLGYGDVGCYGQELIKTPNIDKLAADGMLFTDHYAGSSVCAPSRASLMTGKHIGHSYVRGNYEKGPLGFGACLELRDQDFTLGELLKKADYQTSIIGKWGLGMDATTGEPIKQGFDYSYGYLNQGHAHNQFPEYLFENGNRIAIEENEEGKMGGFSNDLFTKRAIKYLDNETSEKPFFLYMAYTTPHAELVLPASETFDKYAETVDDKAFVNAAGKSSSDGNKWAYRSTETPLAAYAAQISHLDSCVGVLVNKIKELGLEDNTIIMFSSDNGPHREGGANPSYFKSSGEFRGVKRDLYEGGIRVPFIVKWPGKVEKGSISNHTSAFWDLMPTLADITNQDLAGSETDGLSFLPTLTNNTQKEHDYLYWEFHENPSSDQAVRKGKWKAVRHDYKGEMELYDLEKDRGEMNDVASENPEIVKEMTALLDNTRTPSEIWPLKSLK</sequence>
<evidence type="ECO:0000313" key="5">
    <source>
        <dbReference type="Proteomes" id="UP000249873"/>
    </source>
</evidence>
<dbReference type="InterPro" id="IPR000917">
    <property type="entry name" value="Sulfatase_N"/>
</dbReference>
<evidence type="ECO:0000259" key="3">
    <source>
        <dbReference type="Pfam" id="PF00884"/>
    </source>
</evidence>
<protein>
    <submittedName>
        <fullName evidence="4">Arylsulfatase</fullName>
    </submittedName>
</protein>
<dbReference type="Gene3D" id="3.30.1120.10">
    <property type="match status" value="1"/>
</dbReference>
<dbReference type="GO" id="GO:0016787">
    <property type="term" value="F:hydrolase activity"/>
    <property type="evidence" value="ECO:0007669"/>
    <property type="project" value="UniProtKB-KW"/>
</dbReference>
<organism evidence="4 5">
    <name type="scientific">Arcticibacterium luteifluviistationis</name>
    <dbReference type="NCBI Taxonomy" id="1784714"/>
    <lineage>
        <taxon>Bacteria</taxon>
        <taxon>Pseudomonadati</taxon>
        <taxon>Bacteroidota</taxon>
        <taxon>Cytophagia</taxon>
        <taxon>Cytophagales</taxon>
        <taxon>Leadbetterellaceae</taxon>
        <taxon>Arcticibacterium</taxon>
    </lineage>
</organism>
<evidence type="ECO:0000256" key="2">
    <source>
        <dbReference type="ARBA" id="ARBA00022801"/>
    </source>
</evidence>
<evidence type="ECO:0000256" key="1">
    <source>
        <dbReference type="ARBA" id="ARBA00008779"/>
    </source>
</evidence>
<dbReference type="PROSITE" id="PS00523">
    <property type="entry name" value="SULFATASE_1"/>
    <property type="match status" value="1"/>
</dbReference>
<gene>
    <name evidence="4" type="ORF">DJ013_18985</name>
</gene>
<accession>A0A2Z4GGD6</accession>
<dbReference type="Gene3D" id="3.40.720.10">
    <property type="entry name" value="Alkaline Phosphatase, subunit A"/>
    <property type="match status" value="1"/>
</dbReference>
<dbReference type="Proteomes" id="UP000249873">
    <property type="component" value="Chromosome"/>
</dbReference>
<dbReference type="EMBL" id="CP029480">
    <property type="protein sequence ID" value="AWW00138.1"/>
    <property type="molecule type" value="Genomic_DNA"/>
</dbReference>
<comment type="similarity">
    <text evidence="1">Belongs to the sulfatase family.</text>
</comment>
<dbReference type="OrthoDB" id="9764377at2"/>
<feature type="domain" description="Sulfatase N-terminal" evidence="3">
    <location>
        <begin position="28"/>
        <end position="373"/>
    </location>
</feature>
<dbReference type="PANTHER" id="PTHR43751:SF3">
    <property type="entry name" value="SULFATASE N-TERMINAL DOMAIN-CONTAINING PROTEIN"/>
    <property type="match status" value="1"/>
</dbReference>
<keyword evidence="5" id="KW-1185">Reference proteome</keyword>
<evidence type="ECO:0000313" key="4">
    <source>
        <dbReference type="EMBL" id="AWW00138.1"/>
    </source>
</evidence>
<proteinExistence type="inferred from homology"/>
<dbReference type="InterPro" id="IPR024607">
    <property type="entry name" value="Sulfatase_CS"/>
</dbReference>
<name>A0A2Z4GGD6_9BACT</name>
<keyword evidence="2" id="KW-0378">Hydrolase</keyword>
<dbReference type="CDD" id="cd16145">
    <property type="entry name" value="ARS_like"/>
    <property type="match status" value="1"/>
</dbReference>